<evidence type="ECO:0000313" key="1">
    <source>
        <dbReference type="EMBL" id="AHC34757.1"/>
    </source>
</evidence>
<evidence type="ECO:0000313" key="2">
    <source>
        <dbReference type="Proteomes" id="UP000018725"/>
    </source>
</evidence>
<sequence>MKSIEIAIINNSLREMATIEYDRSIPSLSITFSNGAKRTYTDTDIFICFGLLRKEFSDITFLCKGSKINVYPSAMASQMSSGIVAYEVEMGDPEAKLVRIFDYEENELTNDVNEQILYRNKWAKSI</sequence>
<name>A0ACA7P438_9PSED</name>
<protein>
    <submittedName>
        <fullName evidence="1">Uncharacterized protein</fullName>
    </submittedName>
</protein>
<keyword evidence="2" id="KW-1185">Reference proteome</keyword>
<gene>
    <name evidence="1" type="ORF">U771_11142</name>
</gene>
<reference evidence="1 2" key="1">
    <citation type="journal article" date="2014" name="Genome Announc.">
        <title>Complete Genome Sequence of Pseudomonas sp. Strain TKP, Isolated from a gamma-Hexachlorocyclohexane-Degrading Mixed Culture.</title>
        <authorList>
            <person name="Ohtsubo Y."/>
            <person name="Kishida K."/>
            <person name="Sato T."/>
            <person name="Tabata M."/>
            <person name="Kawasumi T."/>
            <person name="Ogura Y."/>
            <person name="Hayashi T."/>
            <person name="Tsuda M."/>
            <person name="Nagata Y."/>
        </authorList>
    </citation>
    <scope>NUCLEOTIDE SEQUENCE [LARGE SCALE GENOMIC DNA]</scope>
    <source>
        <strain evidence="1 2">TKP</strain>
    </source>
</reference>
<dbReference type="Proteomes" id="UP000018725">
    <property type="component" value="Chromosome"/>
</dbReference>
<proteinExistence type="predicted"/>
<accession>A0ACA7P438</accession>
<dbReference type="EMBL" id="CP006852">
    <property type="protein sequence ID" value="AHC34757.1"/>
    <property type="molecule type" value="Genomic_DNA"/>
</dbReference>
<organism evidence="1 2">
    <name type="scientific">Pseudomonas gorinensis</name>
    <dbReference type="NCBI Taxonomy" id="3240790"/>
    <lineage>
        <taxon>Bacteria</taxon>
        <taxon>Pseudomonadati</taxon>
        <taxon>Pseudomonadota</taxon>
        <taxon>Gammaproteobacteria</taxon>
        <taxon>Pseudomonadales</taxon>
        <taxon>Pseudomonadaceae</taxon>
        <taxon>Pseudomonas</taxon>
    </lineage>
</organism>